<keyword evidence="2" id="KW-0805">Transcription regulation</keyword>
<feature type="domain" description="RNA polymerase sigma factor 70 region 4 type 2" evidence="6">
    <location>
        <begin position="107"/>
        <end position="155"/>
    </location>
</feature>
<dbReference type="Pfam" id="PF04542">
    <property type="entry name" value="Sigma70_r2"/>
    <property type="match status" value="1"/>
</dbReference>
<dbReference type="KEGG" id="sdf:ACG33_03675"/>
<dbReference type="SUPFAM" id="SSF88659">
    <property type="entry name" value="Sigma3 and sigma4 domains of RNA polymerase sigma factors"/>
    <property type="match status" value="1"/>
</dbReference>
<keyword evidence="4" id="KW-0804">Transcription</keyword>
<dbReference type="SUPFAM" id="SSF88946">
    <property type="entry name" value="Sigma2 domain of RNA polymerase sigma factors"/>
    <property type="match status" value="1"/>
</dbReference>
<dbReference type="Pfam" id="PF08281">
    <property type="entry name" value="Sigma70_r4_2"/>
    <property type="match status" value="1"/>
</dbReference>
<evidence type="ECO:0000313" key="7">
    <source>
        <dbReference type="EMBL" id="AMN46219.1"/>
    </source>
</evidence>
<evidence type="ECO:0000256" key="1">
    <source>
        <dbReference type="ARBA" id="ARBA00010641"/>
    </source>
</evidence>
<keyword evidence="8" id="KW-1185">Reference proteome</keyword>
<name>A0A127F9I0_STEDE</name>
<evidence type="ECO:0000256" key="2">
    <source>
        <dbReference type="ARBA" id="ARBA00023015"/>
    </source>
</evidence>
<dbReference type="Gene3D" id="1.10.10.10">
    <property type="entry name" value="Winged helix-like DNA-binding domain superfamily/Winged helix DNA-binding domain"/>
    <property type="match status" value="1"/>
</dbReference>
<dbReference type="PANTHER" id="PTHR43133">
    <property type="entry name" value="RNA POLYMERASE ECF-TYPE SIGMA FACTO"/>
    <property type="match status" value="1"/>
</dbReference>
<dbReference type="InterPro" id="IPR013249">
    <property type="entry name" value="RNA_pol_sigma70_r4_t2"/>
</dbReference>
<dbReference type="GO" id="GO:0016987">
    <property type="term" value="F:sigma factor activity"/>
    <property type="evidence" value="ECO:0007669"/>
    <property type="project" value="UniProtKB-KW"/>
</dbReference>
<reference evidence="7 8" key="1">
    <citation type="submission" date="2015-06" db="EMBL/GenBank/DDBJ databases">
        <title>A Comprehensive Approach to Explore the Metabolic and Phylogenetic Diversity of Bacterial Steroid Degradation in the Environment: Testosterone as an Example.</title>
        <authorList>
            <person name="Yang F.-C."/>
            <person name="Chen Y.-L."/>
            <person name="Yu C.-P."/>
            <person name="Tang S.-L."/>
            <person name="Wang P.-H."/>
            <person name="Ismail W."/>
            <person name="Wang C.-H."/>
            <person name="Yang C.-Y."/>
            <person name="Chiang Y.-R."/>
        </authorList>
    </citation>
    <scope>NUCLEOTIDE SEQUENCE [LARGE SCALE GENOMIC DNA]</scope>
    <source>
        <strain evidence="7 8">DSM 18526</strain>
    </source>
</reference>
<dbReference type="InterPro" id="IPR039425">
    <property type="entry name" value="RNA_pol_sigma-70-like"/>
</dbReference>
<feature type="domain" description="RNA polymerase sigma-70 region 2" evidence="5">
    <location>
        <begin position="15"/>
        <end position="73"/>
    </location>
</feature>
<sequence>MSKGRLPEDRLGWRALVRRVGWATRRPGQAEDLLHSAFLRLEEYRSRHTVENPAAFLVRVAVNMAIDERRHERIRAETPESIHDLVDLSDDQPLQDEVLAARERLERVKDGLAELSPRTREIFLMHRIEGLKYREIAAQLGITVSAVEKHVARAALFLIEWIEGW</sequence>
<protein>
    <submittedName>
        <fullName evidence="7">RNA polymerase subunit sigma24</fullName>
    </submittedName>
</protein>
<evidence type="ECO:0000313" key="8">
    <source>
        <dbReference type="Proteomes" id="UP000070250"/>
    </source>
</evidence>
<dbReference type="NCBIfam" id="TIGR02937">
    <property type="entry name" value="sigma70-ECF"/>
    <property type="match status" value="1"/>
</dbReference>
<dbReference type="GO" id="GO:0006352">
    <property type="term" value="P:DNA-templated transcription initiation"/>
    <property type="evidence" value="ECO:0007669"/>
    <property type="project" value="InterPro"/>
</dbReference>
<dbReference type="InterPro" id="IPR013325">
    <property type="entry name" value="RNA_pol_sigma_r2"/>
</dbReference>
<evidence type="ECO:0000256" key="4">
    <source>
        <dbReference type="ARBA" id="ARBA00023163"/>
    </source>
</evidence>
<evidence type="ECO:0000259" key="6">
    <source>
        <dbReference type="Pfam" id="PF08281"/>
    </source>
</evidence>
<dbReference type="CDD" id="cd06171">
    <property type="entry name" value="Sigma70_r4"/>
    <property type="match status" value="1"/>
</dbReference>
<dbReference type="Gene3D" id="1.10.1740.10">
    <property type="match status" value="1"/>
</dbReference>
<keyword evidence="3" id="KW-0731">Sigma factor</keyword>
<dbReference type="Proteomes" id="UP000070250">
    <property type="component" value="Chromosome"/>
</dbReference>
<organism evidence="7 8">
    <name type="scientific">Steroidobacter denitrificans</name>
    <dbReference type="NCBI Taxonomy" id="465721"/>
    <lineage>
        <taxon>Bacteria</taxon>
        <taxon>Pseudomonadati</taxon>
        <taxon>Pseudomonadota</taxon>
        <taxon>Gammaproteobacteria</taxon>
        <taxon>Steroidobacterales</taxon>
        <taxon>Steroidobacteraceae</taxon>
        <taxon>Steroidobacter</taxon>
    </lineage>
</organism>
<dbReference type="InterPro" id="IPR036388">
    <property type="entry name" value="WH-like_DNA-bd_sf"/>
</dbReference>
<evidence type="ECO:0000256" key="3">
    <source>
        <dbReference type="ARBA" id="ARBA00023082"/>
    </source>
</evidence>
<proteinExistence type="inferred from homology"/>
<dbReference type="OrthoDB" id="9797134at2"/>
<gene>
    <name evidence="7" type="ORF">ACG33_03675</name>
</gene>
<dbReference type="InterPro" id="IPR014284">
    <property type="entry name" value="RNA_pol_sigma-70_dom"/>
</dbReference>
<accession>A0A127F9I0</accession>
<dbReference type="EMBL" id="CP011971">
    <property type="protein sequence ID" value="AMN46219.1"/>
    <property type="molecule type" value="Genomic_DNA"/>
</dbReference>
<dbReference type="PATRIC" id="fig|465721.4.peg.789"/>
<dbReference type="InterPro" id="IPR013324">
    <property type="entry name" value="RNA_pol_sigma_r3/r4-like"/>
</dbReference>
<comment type="similarity">
    <text evidence="1">Belongs to the sigma-70 factor family. ECF subfamily.</text>
</comment>
<dbReference type="InterPro" id="IPR007627">
    <property type="entry name" value="RNA_pol_sigma70_r2"/>
</dbReference>
<dbReference type="AlphaFoldDB" id="A0A127F9I0"/>
<dbReference type="PANTHER" id="PTHR43133:SF63">
    <property type="entry name" value="RNA POLYMERASE SIGMA FACTOR FECI-RELATED"/>
    <property type="match status" value="1"/>
</dbReference>
<evidence type="ECO:0000259" key="5">
    <source>
        <dbReference type="Pfam" id="PF04542"/>
    </source>
</evidence>
<dbReference type="GO" id="GO:0003677">
    <property type="term" value="F:DNA binding"/>
    <property type="evidence" value="ECO:0007669"/>
    <property type="project" value="InterPro"/>
</dbReference>
<dbReference type="STRING" id="465721.ACG33_03675"/>